<organism evidence="4 5">
    <name type="scientific">Porphyromonas canoris</name>
    <dbReference type="NCBI Taxonomy" id="36875"/>
    <lineage>
        <taxon>Bacteria</taxon>
        <taxon>Pseudomonadati</taxon>
        <taxon>Bacteroidota</taxon>
        <taxon>Bacteroidia</taxon>
        <taxon>Bacteroidales</taxon>
        <taxon>Porphyromonadaceae</taxon>
        <taxon>Porphyromonas</taxon>
    </lineage>
</organism>
<feature type="domain" description="AMP-dependent synthetase/ligase" evidence="3">
    <location>
        <begin position="16"/>
        <end position="432"/>
    </location>
</feature>
<evidence type="ECO:0000313" key="5">
    <source>
        <dbReference type="Proteomes" id="UP000030101"/>
    </source>
</evidence>
<proteinExistence type="predicted"/>
<comment type="caution">
    <text evidence="4">The sequence shown here is derived from an EMBL/GenBank/DDBJ whole genome shotgun (WGS) entry which is preliminary data.</text>
</comment>
<dbReference type="Gene3D" id="3.40.50.12780">
    <property type="entry name" value="N-terminal domain of ligase-like"/>
    <property type="match status" value="1"/>
</dbReference>
<name>A0ABR4XLG1_9PORP</name>
<dbReference type="Pfam" id="PF23562">
    <property type="entry name" value="AMP-binding_C_3"/>
    <property type="match status" value="1"/>
</dbReference>
<keyword evidence="5" id="KW-1185">Reference proteome</keyword>
<dbReference type="PANTHER" id="PTHR43272">
    <property type="entry name" value="LONG-CHAIN-FATTY-ACID--COA LIGASE"/>
    <property type="match status" value="1"/>
</dbReference>
<dbReference type="EMBL" id="JQZV01000009">
    <property type="protein sequence ID" value="KGN92564.1"/>
    <property type="molecule type" value="Genomic_DNA"/>
</dbReference>
<dbReference type="RefSeq" id="WP_036790336.1">
    <property type="nucleotide sequence ID" value="NZ_JQZV01000009.1"/>
</dbReference>
<dbReference type="Proteomes" id="UP000030101">
    <property type="component" value="Unassembled WGS sequence"/>
</dbReference>
<dbReference type="Pfam" id="PF00501">
    <property type="entry name" value="AMP-binding"/>
    <property type="match status" value="1"/>
</dbReference>
<evidence type="ECO:0000256" key="2">
    <source>
        <dbReference type="ARBA" id="ARBA00022840"/>
    </source>
</evidence>
<dbReference type="PANTHER" id="PTHR43272:SF33">
    <property type="entry name" value="AMP-BINDING DOMAIN-CONTAINING PROTEIN-RELATED"/>
    <property type="match status" value="1"/>
</dbReference>
<dbReference type="SUPFAM" id="SSF56801">
    <property type="entry name" value="Acetyl-CoA synthetase-like"/>
    <property type="match status" value="1"/>
</dbReference>
<dbReference type="CDD" id="cd05907">
    <property type="entry name" value="VL_LC_FACS_like"/>
    <property type="match status" value="1"/>
</dbReference>
<evidence type="ECO:0000256" key="1">
    <source>
        <dbReference type="ARBA" id="ARBA00022741"/>
    </source>
</evidence>
<dbReference type="InterPro" id="IPR042099">
    <property type="entry name" value="ANL_N_sf"/>
</dbReference>
<accession>A0ABR4XLG1</accession>
<sequence>MAQEKIHHLAELAPIQAQKYGSDAALKVRSEDGKWSKISWVTLSDYVQRTAQSLIEFGVAPQDCVGVFSENKDKVVYADLAIYSIRGICVPVYATSAPEQLRFILDQTGVKILFVGDQMQYNIAYKMLKEIDSLKQIVVFETSVRLHPEDSSSLYFSDFLKLGDTINAAAEVKVRRSKALRSDIATLIYTSGTTGLSKGVIITHNNIIIALEGHIIRIPDMGHSHWSINFLPMSHIFEKLWSYLCLQRGVRIAICDKPKEILTYLKEVEPHFLCNVPRFWEKVYMGVQEKIETASPFVQKILRRGLEIGKEYNLKYKIHGLTPPPLLAIKYAFFNKTGFSAVRKAIGLSHGKLFPTAGAALPIKINEYLQSMGIPIVVGYGLSETSATVCFYPQKRYILDSIGETLPGVSVKIDPDTGEILVKGGTITPGYYKNPEATEAAFTADGWFKTGDKGRMEGQTIFFEERLKDLFKTANGKYISPQQIEGLLSSDRYIEQITVIADNRPYVSALVYPNWSAVRTALDKRQVPNKDLSETDLAKMEEVHTLIEGRIEQAQQGLASFERIKRFHILSQPFSIETGELTNTLKVKRRVVQEKYEKEISAIYNGQSADIK</sequence>
<keyword evidence="2" id="KW-0067">ATP-binding</keyword>
<dbReference type="PROSITE" id="PS00455">
    <property type="entry name" value="AMP_BINDING"/>
    <property type="match status" value="1"/>
</dbReference>
<evidence type="ECO:0000259" key="3">
    <source>
        <dbReference type="Pfam" id="PF00501"/>
    </source>
</evidence>
<protein>
    <recommendedName>
        <fullName evidence="3">AMP-dependent synthetase/ligase domain-containing protein</fullName>
    </recommendedName>
</protein>
<gene>
    <name evidence="4" type="ORF">HQ43_04790</name>
</gene>
<evidence type="ECO:0000313" key="4">
    <source>
        <dbReference type="EMBL" id="KGN92564.1"/>
    </source>
</evidence>
<keyword evidence="1" id="KW-0547">Nucleotide-binding</keyword>
<reference evidence="4 5" key="1">
    <citation type="submission" date="2014-08" db="EMBL/GenBank/DDBJ databases">
        <title>Porphyromonas canoris strain:OH2762 Genome sequencing.</title>
        <authorList>
            <person name="Wallis C."/>
            <person name="Deusch O."/>
            <person name="O'Flynn C."/>
            <person name="Davis I."/>
            <person name="Jospin G."/>
            <person name="Darling A.E."/>
            <person name="Coil D.A."/>
            <person name="Alexiev A."/>
            <person name="Horsfall A."/>
            <person name="Kirkwood N."/>
            <person name="Harris S."/>
            <person name="Eisen J.A."/>
        </authorList>
    </citation>
    <scope>NUCLEOTIDE SEQUENCE [LARGE SCALE GENOMIC DNA]</scope>
    <source>
        <strain evidence="5">COT-108 OH2762</strain>
    </source>
</reference>
<dbReference type="InterPro" id="IPR020845">
    <property type="entry name" value="AMP-binding_CS"/>
</dbReference>
<dbReference type="InterPro" id="IPR000873">
    <property type="entry name" value="AMP-dep_synth/lig_dom"/>
</dbReference>